<sequence length="66" mass="7643">MAKKSNLFFKNFGFTQNILQISGYRNKPSSCFDLLIFTERKTQTNKLRLFFSFWFGFASSGAVLSD</sequence>
<proteinExistence type="predicted"/>
<keyword evidence="1" id="KW-0472">Membrane</keyword>
<organism evidence="2 3">
    <name type="scientific">Bathymodiolus azoricus thioautotrophic gill symbiont</name>
    <dbReference type="NCBI Taxonomy" id="235205"/>
    <lineage>
        <taxon>Bacteria</taxon>
        <taxon>Pseudomonadati</taxon>
        <taxon>Pseudomonadota</taxon>
        <taxon>Gammaproteobacteria</taxon>
        <taxon>sulfur-oxidizing symbionts</taxon>
    </lineage>
</organism>
<name>A0A1H6JCR7_9GAMM</name>
<dbReference type="AlphaFoldDB" id="A0A1H6JCR7"/>
<evidence type="ECO:0000313" key="3">
    <source>
        <dbReference type="Proteomes" id="UP000198988"/>
    </source>
</evidence>
<accession>A0A1H6JCR7</accession>
<keyword evidence="1" id="KW-1133">Transmembrane helix</keyword>
<keyword evidence="1" id="KW-0812">Transmembrane</keyword>
<protein>
    <submittedName>
        <fullName evidence="2">Uncharacterized protein</fullName>
    </submittedName>
</protein>
<dbReference type="EMBL" id="CDSC02000021">
    <property type="protein sequence ID" value="SEH58534.1"/>
    <property type="molecule type" value="Genomic_DNA"/>
</dbReference>
<gene>
    <name evidence="2" type="ORF">BAZSYMA_ORF0_GLIMMER3</name>
</gene>
<feature type="transmembrane region" description="Helical" evidence="1">
    <location>
        <begin position="47"/>
        <end position="65"/>
    </location>
</feature>
<evidence type="ECO:0000313" key="2">
    <source>
        <dbReference type="EMBL" id="SEH58534.1"/>
    </source>
</evidence>
<evidence type="ECO:0000256" key="1">
    <source>
        <dbReference type="SAM" id="Phobius"/>
    </source>
</evidence>
<reference evidence="3" key="1">
    <citation type="submission" date="2016-06" db="EMBL/GenBank/DDBJ databases">
        <authorList>
            <person name="Petersen J."/>
            <person name="Sayavedra L."/>
        </authorList>
    </citation>
    <scope>NUCLEOTIDE SEQUENCE [LARGE SCALE GENOMIC DNA]</scope>
    <source>
        <strain evidence="3">BazSymA</strain>
    </source>
</reference>
<dbReference type="Proteomes" id="UP000198988">
    <property type="component" value="Unassembled WGS sequence"/>
</dbReference>